<organism evidence="2 3">
    <name type="scientific">Tribonema minus</name>
    <dbReference type="NCBI Taxonomy" id="303371"/>
    <lineage>
        <taxon>Eukaryota</taxon>
        <taxon>Sar</taxon>
        <taxon>Stramenopiles</taxon>
        <taxon>Ochrophyta</taxon>
        <taxon>PX clade</taxon>
        <taxon>Xanthophyceae</taxon>
        <taxon>Tribonematales</taxon>
        <taxon>Tribonemataceae</taxon>
        <taxon>Tribonema</taxon>
    </lineage>
</organism>
<dbReference type="Proteomes" id="UP000664859">
    <property type="component" value="Unassembled WGS sequence"/>
</dbReference>
<dbReference type="PANTHER" id="PTHR11360:SF317">
    <property type="entry name" value="MAJOR FACILITATOR SUPERFAMILY (MFS) PROFILE DOMAIN-CONTAINING PROTEIN-RELATED"/>
    <property type="match status" value="1"/>
</dbReference>
<protein>
    <submittedName>
        <fullName evidence="2">Major facilitator transporter</fullName>
    </submittedName>
</protein>
<reference evidence="2" key="1">
    <citation type="submission" date="2021-02" db="EMBL/GenBank/DDBJ databases">
        <title>First Annotated Genome of the Yellow-green Alga Tribonema minus.</title>
        <authorList>
            <person name="Mahan K.M."/>
        </authorList>
    </citation>
    <scope>NUCLEOTIDE SEQUENCE</scope>
    <source>
        <strain evidence="2">UTEX B ZZ1240</strain>
    </source>
</reference>
<evidence type="ECO:0000313" key="2">
    <source>
        <dbReference type="EMBL" id="KAG5186811.1"/>
    </source>
</evidence>
<feature type="transmembrane region" description="Helical" evidence="1">
    <location>
        <begin position="125"/>
        <end position="148"/>
    </location>
</feature>
<sequence>MLRSRSTVGSLTKQGSRYLYRKTAPPKSFRGGLGRPIPAAYEFKPLLPGFNVVGLSTDRKEEEANKPGWLSREAAIASPDFTNRWAMVLPAFLTHMCIGTPWAWSVMSSTLSREFGVAGASAADWSITAATMPLSVAFALQGISAALGGSWALRVGPRKAMGLAGLCFGGGLMIGGAGISMHSLPLLYAGYGVLAGTGIGLAYTPPVQALIGWFPDKKGLASGLTIAGFGSGALVFTPMVNNLMAKFAQMPQYLGTADSVDTTVVGGKMLAQVGDAAREVISVTSADIAKLPYDIAEGVYVVGTGTTGAGTALSVCGAVYGAIMLASAFTIKLPRPGFKPAGWEPPVAAESAAVGAVAPAVTANTVLKTPQFHMLGAVFFSVACGGMGLMSVAKPMMSEVFSSSLPNVVTAAFASQYVQLLSAGNLGGRIGWAAFSDKFGRRLTFNMFTLGSIPLYLSIPPLIASVVSTQSPVPLAGFALATTIAITFMGGVYSILPAYEADLFGAKYIGPIHGRMLLYSTMAALIGPAALLKLRLISETQALHSLLAITDPDKFAAYFRAPISAADELITSKTLTIAKLMDIVPPGTPDPSPFVYDTTMYAAAGLMGVAAVAHSMVRPVAAKYFESAEQAQVAEAIVKSPAAAVMLPSMASHRLPLLKRK</sequence>
<dbReference type="AlphaFoldDB" id="A0A835Z4T5"/>
<keyword evidence="3" id="KW-1185">Reference proteome</keyword>
<feature type="transmembrane region" description="Helical" evidence="1">
    <location>
        <begin position="475"/>
        <end position="496"/>
    </location>
</feature>
<keyword evidence="1" id="KW-0472">Membrane</keyword>
<evidence type="ECO:0000313" key="3">
    <source>
        <dbReference type="Proteomes" id="UP000664859"/>
    </source>
</evidence>
<dbReference type="Pfam" id="PF07690">
    <property type="entry name" value="MFS_1"/>
    <property type="match status" value="1"/>
</dbReference>
<dbReference type="GO" id="GO:0022857">
    <property type="term" value="F:transmembrane transporter activity"/>
    <property type="evidence" value="ECO:0007669"/>
    <property type="project" value="InterPro"/>
</dbReference>
<proteinExistence type="predicted"/>
<dbReference type="EMBL" id="JAFCMP010000102">
    <property type="protein sequence ID" value="KAG5186811.1"/>
    <property type="molecule type" value="Genomic_DNA"/>
</dbReference>
<keyword evidence="1" id="KW-1133">Transmembrane helix</keyword>
<feature type="transmembrane region" description="Helical" evidence="1">
    <location>
        <begin position="443"/>
        <end position="463"/>
    </location>
</feature>
<comment type="caution">
    <text evidence="2">The sequence shown here is derived from an EMBL/GenBank/DDBJ whole genome shotgun (WGS) entry which is preliminary data.</text>
</comment>
<feature type="transmembrane region" description="Helical" evidence="1">
    <location>
        <begin position="219"/>
        <end position="240"/>
    </location>
</feature>
<accession>A0A835Z4T5</accession>
<feature type="transmembrane region" description="Helical" evidence="1">
    <location>
        <begin position="372"/>
        <end position="393"/>
    </location>
</feature>
<dbReference type="InterPro" id="IPR011701">
    <property type="entry name" value="MFS"/>
</dbReference>
<dbReference type="SUPFAM" id="SSF103473">
    <property type="entry name" value="MFS general substrate transporter"/>
    <property type="match status" value="1"/>
</dbReference>
<dbReference type="OrthoDB" id="410267at2759"/>
<keyword evidence="1" id="KW-0812">Transmembrane</keyword>
<evidence type="ECO:0000256" key="1">
    <source>
        <dbReference type="SAM" id="Phobius"/>
    </source>
</evidence>
<dbReference type="PANTHER" id="PTHR11360">
    <property type="entry name" value="MONOCARBOXYLATE TRANSPORTER"/>
    <property type="match status" value="1"/>
</dbReference>
<feature type="transmembrane region" description="Helical" evidence="1">
    <location>
        <begin position="309"/>
        <end position="331"/>
    </location>
</feature>
<dbReference type="InterPro" id="IPR050327">
    <property type="entry name" value="Proton-linked_MCT"/>
</dbReference>
<name>A0A835Z4T5_9STRA</name>
<feature type="transmembrane region" description="Helical" evidence="1">
    <location>
        <begin position="186"/>
        <end position="207"/>
    </location>
</feature>
<feature type="transmembrane region" description="Helical" evidence="1">
    <location>
        <begin position="85"/>
        <end position="105"/>
    </location>
</feature>
<dbReference type="Gene3D" id="1.20.1250.20">
    <property type="entry name" value="MFS general substrate transporter like domains"/>
    <property type="match status" value="1"/>
</dbReference>
<feature type="transmembrane region" description="Helical" evidence="1">
    <location>
        <begin position="160"/>
        <end position="180"/>
    </location>
</feature>
<feature type="transmembrane region" description="Helical" evidence="1">
    <location>
        <begin position="517"/>
        <end position="537"/>
    </location>
</feature>
<gene>
    <name evidence="2" type="ORF">JKP88DRAFT_207305</name>
</gene>
<dbReference type="InterPro" id="IPR036259">
    <property type="entry name" value="MFS_trans_sf"/>
</dbReference>